<dbReference type="PROSITE" id="PS51677">
    <property type="entry name" value="NODB"/>
    <property type="match status" value="1"/>
</dbReference>
<keyword evidence="3" id="KW-0732">Signal</keyword>
<dbReference type="InterPro" id="IPR050248">
    <property type="entry name" value="Polysacc_deacetylase_ArnD"/>
</dbReference>
<evidence type="ECO:0000313" key="5">
    <source>
        <dbReference type="EMBL" id="MEB3101497.1"/>
    </source>
</evidence>
<accession>A0ABU5ZGY4</accession>
<keyword evidence="1" id="KW-0479">Metal-binding</keyword>
<gene>
    <name evidence="5" type="ORF">VF724_07450</name>
</gene>
<dbReference type="CDD" id="cd10917">
    <property type="entry name" value="CE4_NodB_like_6s_7s"/>
    <property type="match status" value="1"/>
</dbReference>
<evidence type="ECO:0000313" key="6">
    <source>
        <dbReference type="Proteomes" id="UP001310386"/>
    </source>
</evidence>
<comment type="caution">
    <text evidence="5">The sequence shown here is derived from an EMBL/GenBank/DDBJ whole genome shotgun (WGS) entry which is preliminary data.</text>
</comment>
<dbReference type="Proteomes" id="UP001310386">
    <property type="component" value="Unassembled WGS sequence"/>
</dbReference>
<feature type="chain" id="PRO_5047534703" evidence="3">
    <location>
        <begin position="23"/>
        <end position="275"/>
    </location>
</feature>
<dbReference type="PANTHER" id="PTHR10587:SF133">
    <property type="entry name" value="CHITIN DEACETYLASE 1-RELATED"/>
    <property type="match status" value="1"/>
</dbReference>
<dbReference type="Gene3D" id="3.20.20.370">
    <property type="entry name" value="Glycoside hydrolase/deacetylase"/>
    <property type="match status" value="1"/>
</dbReference>
<evidence type="ECO:0000256" key="3">
    <source>
        <dbReference type="SAM" id="SignalP"/>
    </source>
</evidence>
<dbReference type="GO" id="GO:0016787">
    <property type="term" value="F:hydrolase activity"/>
    <property type="evidence" value="ECO:0007669"/>
    <property type="project" value="UniProtKB-KW"/>
</dbReference>
<evidence type="ECO:0000256" key="2">
    <source>
        <dbReference type="ARBA" id="ARBA00022801"/>
    </source>
</evidence>
<dbReference type="RefSeq" id="WP_371753615.1">
    <property type="nucleotide sequence ID" value="NZ_JAYJLD010000008.1"/>
</dbReference>
<keyword evidence="6" id="KW-1185">Reference proteome</keyword>
<sequence>MRNKIPAVIIFCMVFATIFPNACGPAFAAKQRYIYGIGGVVKPSVDDKRPVNTAERSGTLAELAKDYPEYFKVKGSDSLKQVALTFDDGPDDQYTAKILDILKKYDVRATFFVVGWRAKARPDLVRRMVKEKHVVGNHTYSHRELSWGSLYQFQQQVLSTQSAIKPSAGYAPKLLRTPYGAINEKQLKWAGAAGFVVIFWNVDSLDWKQLSPAQVSGNILRAVQPGSIILEHAGGGGGQNLSGTVNSLPHIIVTLRSRGYRFVTVPELLHIPKQK</sequence>
<organism evidence="5 6">
    <name type="scientific">Ferviditalea candida</name>
    <dbReference type="NCBI Taxonomy" id="3108399"/>
    <lineage>
        <taxon>Bacteria</taxon>
        <taxon>Bacillati</taxon>
        <taxon>Bacillota</taxon>
        <taxon>Bacilli</taxon>
        <taxon>Bacillales</taxon>
        <taxon>Paenibacillaceae</taxon>
        <taxon>Ferviditalea</taxon>
    </lineage>
</organism>
<keyword evidence="2 5" id="KW-0378">Hydrolase</keyword>
<dbReference type="Pfam" id="PF01522">
    <property type="entry name" value="Polysacc_deac_1"/>
    <property type="match status" value="1"/>
</dbReference>
<feature type="signal peptide" evidence="3">
    <location>
        <begin position="1"/>
        <end position="22"/>
    </location>
</feature>
<dbReference type="InterPro" id="IPR002509">
    <property type="entry name" value="NODB_dom"/>
</dbReference>
<dbReference type="PANTHER" id="PTHR10587">
    <property type="entry name" value="GLYCOSYL TRANSFERASE-RELATED"/>
    <property type="match status" value="1"/>
</dbReference>
<dbReference type="InterPro" id="IPR011330">
    <property type="entry name" value="Glyco_hydro/deAcase_b/a-brl"/>
</dbReference>
<dbReference type="SUPFAM" id="SSF88713">
    <property type="entry name" value="Glycoside hydrolase/deacetylase"/>
    <property type="match status" value="1"/>
</dbReference>
<evidence type="ECO:0000259" key="4">
    <source>
        <dbReference type="PROSITE" id="PS51677"/>
    </source>
</evidence>
<evidence type="ECO:0000256" key="1">
    <source>
        <dbReference type="ARBA" id="ARBA00022723"/>
    </source>
</evidence>
<proteinExistence type="predicted"/>
<dbReference type="EC" id="3.-.-.-" evidence="5"/>
<protein>
    <submittedName>
        <fullName evidence="5">Polysaccharide deacetylase family protein</fullName>
        <ecNumber evidence="5">3.-.-.-</ecNumber>
    </submittedName>
</protein>
<name>A0ABU5ZGY4_9BACL</name>
<feature type="domain" description="NodB homology" evidence="4">
    <location>
        <begin position="80"/>
        <end position="263"/>
    </location>
</feature>
<reference evidence="5" key="1">
    <citation type="submission" date="2023-12" db="EMBL/GenBank/DDBJ databases">
        <title>Fervidustalea candida gen. nov., sp. nov., a novel member of the family Paenibacillaceae isolated from a geothermal area.</title>
        <authorList>
            <person name="Li W.-J."/>
            <person name="Jiao J.-Y."/>
            <person name="Chen Y."/>
        </authorList>
    </citation>
    <scope>NUCLEOTIDE SEQUENCE</scope>
    <source>
        <strain evidence="5">SYSU GA230002</strain>
    </source>
</reference>
<dbReference type="EMBL" id="JAYJLD010000008">
    <property type="protein sequence ID" value="MEB3101497.1"/>
    <property type="molecule type" value="Genomic_DNA"/>
</dbReference>